<keyword evidence="3" id="KW-1185">Reference proteome</keyword>
<protein>
    <recommendedName>
        <fullName evidence="1">DNA polymerase alpha subunit B OB domain-containing protein</fullName>
    </recommendedName>
</protein>
<dbReference type="AlphaFoldDB" id="A0A3P7N720"/>
<organism evidence="2 3">
    <name type="scientific">Cylicostephanus goldi</name>
    <name type="common">Nematode worm</name>
    <dbReference type="NCBI Taxonomy" id="71465"/>
    <lineage>
        <taxon>Eukaryota</taxon>
        <taxon>Metazoa</taxon>
        <taxon>Ecdysozoa</taxon>
        <taxon>Nematoda</taxon>
        <taxon>Chromadorea</taxon>
        <taxon>Rhabditida</taxon>
        <taxon>Rhabditina</taxon>
        <taxon>Rhabditomorpha</taxon>
        <taxon>Strongyloidea</taxon>
        <taxon>Strongylidae</taxon>
        <taxon>Cylicostephanus</taxon>
    </lineage>
</organism>
<evidence type="ECO:0000313" key="2">
    <source>
        <dbReference type="EMBL" id="VDN35630.1"/>
    </source>
</evidence>
<feature type="domain" description="DNA polymerase alpha subunit B OB" evidence="1">
    <location>
        <begin position="5"/>
        <end position="43"/>
    </location>
</feature>
<dbReference type="Proteomes" id="UP000271889">
    <property type="component" value="Unassembled WGS sequence"/>
</dbReference>
<dbReference type="EMBL" id="UYRV01127311">
    <property type="protein sequence ID" value="VDN35630.1"/>
    <property type="molecule type" value="Genomic_DNA"/>
</dbReference>
<evidence type="ECO:0000259" key="1">
    <source>
        <dbReference type="Pfam" id="PF22062"/>
    </source>
</evidence>
<evidence type="ECO:0000313" key="3">
    <source>
        <dbReference type="Proteomes" id="UP000271889"/>
    </source>
</evidence>
<gene>
    <name evidence="2" type="ORF">CGOC_LOCUS12983</name>
</gene>
<accession>A0A3P7N720</accession>
<name>A0A3P7N720_CYLGO</name>
<proteinExistence type="predicted"/>
<dbReference type="InterPro" id="IPR054300">
    <property type="entry name" value="OB_DPOA2"/>
</dbReference>
<dbReference type="OrthoDB" id="336885at2759"/>
<sequence>MDDENGTVIELDLTRLNEVSVFPGQLVAYYGSFEGGERFVAAKQFQPSPLKLSPLRRPPSDGKF</sequence>
<reference evidence="2 3" key="1">
    <citation type="submission" date="2018-11" db="EMBL/GenBank/DDBJ databases">
        <authorList>
            <consortium name="Pathogen Informatics"/>
        </authorList>
    </citation>
    <scope>NUCLEOTIDE SEQUENCE [LARGE SCALE GENOMIC DNA]</scope>
</reference>
<dbReference type="Pfam" id="PF22062">
    <property type="entry name" value="OB_DPOA2"/>
    <property type="match status" value="1"/>
</dbReference>